<dbReference type="EMBL" id="JBEFKJ010000028">
    <property type="protein sequence ID" value="KAL2039009.1"/>
    <property type="molecule type" value="Genomic_DNA"/>
</dbReference>
<name>A0ABR4A0J8_9LECA</name>
<accession>A0ABR4A0J8</accession>
<dbReference type="Proteomes" id="UP001590950">
    <property type="component" value="Unassembled WGS sequence"/>
</dbReference>
<evidence type="ECO:0000313" key="1">
    <source>
        <dbReference type="EMBL" id="KAL2039009.1"/>
    </source>
</evidence>
<comment type="caution">
    <text evidence="1">The sequence shown here is derived from an EMBL/GenBank/DDBJ whole genome shotgun (WGS) entry which is preliminary data.</text>
</comment>
<sequence length="109" mass="11897">MAVVVNLAVTGTRVLARCLARIGDFGRFRNLASGPFVVQTISGSTPNFVKYPGENSQVYYVALNTALMQCLPHLSGNEFALTIRTCYGSTLHRIDYLRALSSRVVAKLS</sequence>
<gene>
    <name evidence="1" type="ORF">N7G274_008349</name>
</gene>
<organism evidence="1 2">
    <name type="scientific">Stereocaulon virgatum</name>
    <dbReference type="NCBI Taxonomy" id="373712"/>
    <lineage>
        <taxon>Eukaryota</taxon>
        <taxon>Fungi</taxon>
        <taxon>Dikarya</taxon>
        <taxon>Ascomycota</taxon>
        <taxon>Pezizomycotina</taxon>
        <taxon>Lecanoromycetes</taxon>
        <taxon>OSLEUM clade</taxon>
        <taxon>Lecanoromycetidae</taxon>
        <taxon>Lecanorales</taxon>
        <taxon>Lecanorineae</taxon>
        <taxon>Stereocaulaceae</taxon>
        <taxon>Stereocaulon</taxon>
    </lineage>
</organism>
<keyword evidence="2" id="KW-1185">Reference proteome</keyword>
<proteinExistence type="predicted"/>
<evidence type="ECO:0000313" key="2">
    <source>
        <dbReference type="Proteomes" id="UP001590950"/>
    </source>
</evidence>
<protein>
    <submittedName>
        <fullName evidence="1">Uncharacterized protein</fullName>
    </submittedName>
</protein>
<reference evidence="1 2" key="1">
    <citation type="submission" date="2024-09" db="EMBL/GenBank/DDBJ databases">
        <title>Rethinking Asexuality: The Enigmatic Case of Functional Sexual Genes in Lepraria (Stereocaulaceae).</title>
        <authorList>
            <person name="Doellman M."/>
            <person name="Sun Y."/>
            <person name="Barcenas-Pena A."/>
            <person name="Lumbsch H.T."/>
            <person name="Grewe F."/>
        </authorList>
    </citation>
    <scope>NUCLEOTIDE SEQUENCE [LARGE SCALE GENOMIC DNA]</scope>
    <source>
        <strain evidence="1 2">Mercado 3170</strain>
    </source>
</reference>